<dbReference type="GO" id="GO:0005774">
    <property type="term" value="C:vacuolar membrane"/>
    <property type="evidence" value="ECO:0007669"/>
    <property type="project" value="UniProtKB-SubCell"/>
</dbReference>
<feature type="compositionally biased region" description="Basic residues" evidence="12">
    <location>
        <begin position="509"/>
        <end position="524"/>
    </location>
</feature>
<dbReference type="GO" id="GO:0000298">
    <property type="term" value="F:endopolyphosphatase activity"/>
    <property type="evidence" value="ECO:0007669"/>
    <property type="project" value="UniProtKB-EC"/>
</dbReference>
<evidence type="ECO:0000313" key="15">
    <source>
        <dbReference type="Proteomes" id="UP000799438"/>
    </source>
</evidence>
<feature type="compositionally biased region" description="Acidic residues" evidence="12">
    <location>
        <begin position="786"/>
        <end position="798"/>
    </location>
</feature>
<feature type="chain" id="PRO_5025385617" description="Endopolyphosphatase" evidence="13">
    <location>
        <begin position="24"/>
        <end position="798"/>
    </location>
</feature>
<dbReference type="GO" id="GO:0000324">
    <property type="term" value="C:fungal-type vacuole"/>
    <property type="evidence" value="ECO:0007669"/>
    <property type="project" value="TreeGrafter"/>
</dbReference>
<feature type="compositionally biased region" description="Basic residues" evidence="12">
    <location>
        <begin position="723"/>
        <end position="733"/>
    </location>
</feature>
<evidence type="ECO:0000256" key="10">
    <source>
        <dbReference type="ARBA" id="ARBA00023136"/>
    </source>
</evidence>
<keyword evidence="13" id="KW-0732">Signal</keyword>
<comment type="similarity">
    <text evidence="2">Belongs to the endopolyphosphatase PPN1 family.</text>
</comment>
<feature type="region of interest" description="Disordered" evidence="12">
    <location>
        <begin position="702"/>
        <end position="733"/>
    </location>
</feature>
<keyword evidence="10" id="KW-0472">Membrane</keyword>
<evidence type="ECO:0000256" key="2">
    <source>
        <dbReference type="ARBA" id="ARBA00010399"/>
    </source>
</evidence>
<keyword evidence="11" id="KW-0325">Glycoprotein</keyword>
<dbReference type="CDD" id="cd00842">
    <property type="entry name" value="MPP_ASMase"/>
    <property type="match status" value="1"/>
</dbReference>
<feature type="region of interest" description="Disordered" evidence="12">
    <location>
        <begin position="772"/>
        <end position="798"/>
    </location>
</feature>
<feature type="region of interest" description="Disordered" evidence="12">
    <location>
        <begin position="494"/>
        <end position="541"/>
    </location>
</feature>
<evidence type="ECO:0000256" key="8">
    <source>
        <dbReference type="ARBA" id="ARBA00022968"/>
    </source>
</evidence>
<dbReference type="GeneID" id="54300407"/>
<keyword evidence="9" id="KW-1133">Transmembrane helix</keyword>
<evidence type="ECO:0000256" key="4">
    <source>
        <dbReference type="ARBA" id="ARBA00014458"/>
    </source>
</evidence>
<evidence type="ECO:0000256" key="9">
    <source>
        <dbReference type="ARBA" id="ARBA00022989"/>
    </source>
</evidence>
<evidence type="ECO:0000256" key="6">
    <source>
        <dbReference type="ARBA" id="ARBA00022692"/>
    </source>
</evidence>
<comment type="subcellular location">
    <subcellularLocation>
        <location evidence="1">Vacuole membrane</location>
        <topology evidence="1">Single-pass type II membrane protein</topology>
    </subcellularLocation>
</comment>
<accession>A0A6A6BN29</accession>
<sequence>MLASSTTSLLLPLLLGGGQFCSALPPLNPAPAVNSVRRPLTGRFLHITGIPTLYCLQVLLSPFSHSTDIHPDPFYKFGSATDAQGACHHGSGPAGYYGAETSDCDAPITLVNATFDWIRDNIRDDIDFILWTGDSVRHDNDEKIPRHEDQVLEQNELIADKFREVFGRDDDDDSDPTNDFVIPIVPNFGNNDILPHNIFTPGPNRWTSKYLDIWKSFIPEEQRHQFQRGGWFSVEAIPNKLSVLSLNTLFFFSKNAGVDGCAMKSEPGYEHFEWLRVQLQILRERGMKAILIGHVPPARTENKQLWDETCWQKYTLWTRQYRDVIVSSMFGHMNIDHFLLQDFESLADSTLKGKMPGSMKAKILESEDKEFSATGASDYLVDLRKAWATLPSPKHHDNAVEKKFSVAEEIQDFIGWKKGKKGHGDNENYLDDIGGVWGERYSISQVGASVVPNFFPTLRIFEYNTTGLENQAYTHAIDRRVPVDRQLEEAVEDLENYDKDEGSGVDTTKKKKKKDKKHHSKKYKFTVPDSPSKSSPPGPAYSPQTLTLLGYTQYFANLTHINNDYANESVHEFGHYRQFENASAYDDAEFDAQKWRHGKHHGKNKPKHPDQHLNEFKYEVEYQTLNDSDPFKLKDLTVRSYIDLARRIGDFKKSKTSKNALGWASGDVDEFEAMEMTNRDREVEEVDYSLDDEDMEVEEVDYSNDGLGQDGESEENEFEVEKKKMHKKKKHHKGPKNHVWYTFVKRAFVGTMDLEDIHSEFGVMDVSEAMDDNPAMIQSEPSLPVEDAESELLGDGEL</sequence>
<evidence type="ECO:0000256" key="1">
    <source>
        <dbReference type="ARBA" id="ARBA00004576"/>
    </source>
</evidence>
<evidence type="ECO:0000256" key="12">
    <source>
        <dbReference type="SAM" id="MobiDB-lite"/>
    </source>
</evidence>
<evidence type="ECO:0000313" key="14">
    <source>
        <dbReference type="EMBL" id="KAF2145530.1"/>
    </source>
</evidence>
<gene>
    <name evidence="14" type="ORF">K452DRAFT_305533</name>
</gene>
<dbReference type="PIRSF" id="PIRSF027093">
    <property type="entry name" value="EndopolyPtase_N1"/>
    <property type="match status" value="1"/>
</dbReference>
<dbReference type="PANTHER" id="PTHR10340">
    <property type="entry name" value="SPHINGOMYELIN PHOSPHODIESTERASE"/>
    <property type="match status" value="1"/>
</dbReference>
<feature type="signal peptide" evidence="13">
    <location>
        <begin position="1"/>
        <end position="23"/>
    </location>
</feature>
<proteinExistence type="inferred from homology"/>
<evidence type="ECO:0000256" key="11">
    <source>
        <dbReference type="ARBA" id="ARBA00023180"/>
    </source>
</evidence>
<dbReference type="InterPro" id="IPR012358">
    <property type="entry name" value="EndopolyPtase_N1"/>
</dbReference>
<dbReference type="EMBL" id="ML995477">
    <property type="protein sequence ID" value="KAF2145530.1"/>
    <property type="molecule type" value="Genomic_DNA"/>
</dbReference>
<dbReference type="GO" id="GO:0008081">
    <property type="term" value="F:phosphoric diester hydrolase activity"/>
    <property type="evidence" value="ECO:0007669"/>
    <property type="project" value="TreeGrafter"/>
</dbReference>
<evidence type="ECO:0000256" key="5">
    <source>
        <dbReference type="ARBA" id="ARBA00022554"/>
    </source>
</evidence>
<evidence type="ECO:0000256" key="7">
    <source>
        <dbReference type="ARBA" id="ARBA00022801"/>
    </source>
</evidence>
<dbReference type="GO" id="GO:0004309">
    <property type="term" value="F:exopolyphosphatase activity"/>
    <property type="evidence" value="ECO:0007669"/>
    <property type="project" value="TreeGrafter"/>
</dbReference>
<dbReference type="EC" id="3.6.1.10" evidence="3"/>
<dbReference type="OrthoDB" id="348678at2759"/>
<keyword evidence="7" id="KW-0378">Hydrolase</keyword>
<dbReference type="InterPro" id="IPR041805">
    <property type="entry name" value="ASMase/PPN1_MPP"/>
</dbReference>
<organism evidence="14 15">
    <name type="scientific">Aplosporella prunicola CBS 121167</name>
    <dbReference type="NCBI Taxonomy" id="1176127"/>
    <lineage>
        <taxon>Eukaryota</taxon>
        <taxon>Fungi</taxon>
        <taxon>Dikarya</taxon>
        <taxon>Ascomycota</taxon>
        <taxon>Pezizomycotina</taxon>
        <taxon>Dothideomycetes</taxon>
        <taxon>Dothideomycetes incertae sedis</taxon>
        <taxon>Botryosphaeriales</taxon>
        <taxon>Aplosporellaceae</taxon>
        <taxon>Aplosporella</taxon>
    </lineage>
</organism>
<dbReference type="AlphaFoldDB" id="A0A6A6BN29"/>
<keyword evidence="15" id="KW-1185">Reference proteome</keyword>
<dbReference type="Proteomes" id="UP000799438">
    <property type="component" value="Unassembled WGS sequence"/>
</dbReference>
<reference evidence="14" key="1">
    <citation type="journal article" date="2020" name="Stud. Mycol.">
        <title>101 Dothideomycetes genomes: a test case for predicting lifestyles and emergence of pathogens.</title>
        <authorList>
            <person name="Haridas S."/>
            <person name="Albert R."/>
            <person name="Binder M."/>
            <person name="Bloem J."/>
            <person name="Labutti K."/>
            <person name="Salamov A."/>
            <person name="Andreopoulos B."/>
            <person name="Baker S."/>
            <person name="Barry K."/>
            <person name="Bills G."/>
            <person name="Bluhm B."/>
            <person name="Cannon C."/>
            <person name="Castanera R."/>
            <person name="Culley D."/>
            <person name="Daum C."/>
            <person name="Ezra D."/>
            <person name="Gonzalez J."/>
            <person name="Henrissat B."/>
            <person name="Kuo A."/>
            <person name="Liang C."/>
            <person name="Lipzen A."/>
            <person name="Lutzoni F."/>
            <person name="Magnuson J."/>
            <person name="Mondo S."/>
            <person name="Nolan M."/>
            <person name="Ohm R."/>
            <person name="Pangilinan J."/>
            <person name="Park H.-J."/>
            <person name="Ramirez L."/>
            <person name="Alfaro M."/>
            <person name="Sun H."/>
            <person name="Tritt A."/>
            <person name="Yoshinaga Y."/>
            <person name="Zwiers L.-H."/>
            <person name="Turgeon B."/>
            <person name="Goodwin S."/>
            <person name="Spatafora J."/>
            <person name="Crous P."/>
            <person name="Grigoriev I."/>
        </authorList>
    </citation>
    <scope>NUCLEOTIDE SEQUENCE</scope>
    <source>
        <strain evidence="14">CBS 121167</strain>
    </source>
</reference>
<dbReference type="PANTHER" id="PTHR10340:SF55">
    <property type="entry name" value="ENDOPOLYPHOSPHATASE"/>
    <property type="match status" value="1"/>
</dbReference>
<dbReference type="GO" id="GO:0006798">
    <property type="term" value="P:polyphosphate catabolic process"/>
    <property type="evidence" value="ECO:0007669"/>
    <property type="project" value="TreeGrafter"/>
</dbReference>
<keyword evidence="6" id="KW-0812">Transmembrane</keyword>
<dbReference type="SUPFAM" id="SSF56300">
    <property type="entry name" value="Metallo-dependent phosphatases"/>
    <property type="match status" value="1"/>
</dbReference>
<evidence type="ECO:0000256" key="13">
    <source>
        <dbReference type="SAM" id="SignalP"/>
    </source>
</evidence>
<keyword evidence="5" id="KW-0926">Vacuole</keyword>
<protein>
    <recommendedName>
        <fullName evidence="4">Endopolyphosphatase</fullName>
        <ecNumber evidence="3">3.6.1.10</ecNumber>
    </recommendedName>
</protein>
<name>A0A6A6BN29_9PEZI</name>
<keyword evidence="8" id="KW-0735">Signal-anchor</keyword>
<dbReference type="FunFam" id="3.60.21.10:FF:000082">
    <property type="entry name" value="Endopolyphosphatase"/>
    <property type="match status" value="1"/>
</dbReference>
<dbReference type="InterPro" id="IPR029052">
    <property type="entry name" value="Metallo-depent_PP-like"/>
</dbReference>
<dbReference type="RefSeq" id="XP_033401242.1">
    <property type="nucleotide sequence ID" value="XM_033542910.1"/>
</dbReference>
<evidence type="ECO:0000256" key="3">
    <source>
        <dbReference type="ARBA" id="ARBA00012459"/>
    </source>
</evidence>